<dbReference type="InterPro" id="IPR036225">
    <property type="entry name" value="SRP/SRP_N"/>
</dbReference>
<dbReference type="InterPro" id="IPR013822">
    <property type="entry name" value="Signal_recog_particl_SRP54_hlx"/>
</dbReference>
<keyword evidence="2 10" id="KW-0963">Cytoplasm</keyword>
<dbReference type="CDD" id="cd17874">
    <property type="entry name" value="FtsY"/>
    <property type="match status" value="1"/>
</dbReference>
<dbReference type="Gene3D" id="1.20.120.140">
    <property type="entry name" value="Signal recognition particle SRP54, nucleotide-binding domain"/>
    <property type="match status" value="1"/>
</dbReference>
<dbReference type="SMART" id="SM00963">
    <property type="entry name" value="SRP54_N"/>
    <property type="match status" value="1"/>
</dbReference>
<protein>
    <recommendedName>
        <fullName evidence="10">Signal recognition particle receptor FtsY</fullName>
        <shortName evidence="10">SRP receptor</shortName>
        <ecNumber evidence="10">3.6.5.4</ecNumber>
    </recommendedName>
</protein>
<proteinExistence type="inferred from homology"/>
<comment type="subunit">
    <text evidence="10">Part of the signal recognition particle protein translocation system, which is composed of SRP and FtsY. SRP is a ribonucleoprotein composed of Ffh and a 4.5S RNA molecule.</text>
</comment>
<keyword evidence="5 10" id="KW-0342">GTP-binding</keyword>
<evidence type="ECO:0000256" key="7">
    <source>
        <dbReference type="ARBA" id="ARBA00023170"/>
    </source>
</evidence>
<evidence type="ECO:0000256" key="9">
    <source>
        <dbReference type="ARBA" id="ARBA00053570"/>
    </source>
</evidence>
<feature type="region of interest" description="Disordered" evidence="11">
    <location>
        <begin position="1"/>
        <end position="159"/>
    </location>
</feature>
<keyword evidence="3 10" id="KW-0547">Nucleotide-binding</keyword>
<dbReference type="InterPro" id="IPR000897">
    <property type="entry name" value="SRP54_GTPase_dom"/>
</dbReference>
<dbReference type="HAMAP" id="MF_00920">
    <property type="entry name" value="FtsY"/>
    <property type="match status" value="1"/>
</dbReference>
<comment type="function">
    <text evidence="9 10">Involved in targeting and insertion of nascent membrane proteins into the cytoplasmic membrane. Acts as a receptor for the complex formed by the signal recognition particle (SRP) and the ribosome-nascent chain (RNC). Interaction with SRP-RNC leads to the transfer of the RNC complex to the Sec translocase for insertion into the membrane, the hydrolysis of GTP by both Ffh and FtsY, and the dissociation of the SRP-FtsY complex into the individual components.</text>
</comment>
<dbReference type="GO" id="GO:0005047">
    <property type="term" value="F:signal recognition particle binding"/>
    <property type="evidence" value="ECO:0007669"/>
    <property type="project" value="TreeGrafter"/>
</dbReference>
<feature type="compositionally biased region" description="Low complexity" evidence="11">
    <location>
        <begin position="74"/>
        <end position="87"/>
    </location>
</feature>
<evidence type="ECO:0000256" key="4">
    <source>
        <dbReference type="ARBA" id="ARBA00022801"/>
    </source>
</evidence>
<dbReference type="GO" id="GO:0005737">
    <property type="term" value="C:cytoplasm"/>
    <property type="evidence" value="ECO:0007669"/>
    <property type="project" value="UniProtKB-SubCell"/>
</dbReference>
<dbReference type="InterPro" id="IPR027417">
    <property type="entry name" value="P-loop_NTPase"/>
</dbReference>
<organism evidence="13 14">
    <name type="scientific">Paraburkholderia rhizosphaerae</name>
    <dbReference type="NCBI Taxonomy" id="480658"/>
    <lineage>
        <taxon>Bacteria</taxon>
        <taxon>Pseudomonadati</taxon>
        <taxon>Pseudomonadota</taxon>
        <taxon>Betaproteobacteria</taxon>
        <taxon>Burkholderiales</taxon>
        <taxon>Burkholderiaceae</taxon>
        <taxon>Paraburkholderia</taxon>
    </lineage>
</organism>
<feature type="binding site" evidence="10">
    <location>
        <begin position="407"/>
        <end position="410"/>
    </location>
    <ligand>
        <name>GTP</name>
        <dbReference type="ChEBI" id="CHEBI:37565"/>
    </ligand>
</feature>
<evidence type="ECO:0000256" key="3">
    <source>
        <dbReference type="ARBA" id="ARBA00022741"/>
    </source>
</evidence>
<dbReference type="AlphaFoldDB" id="A0A4R8LYH4"/>
<dbReference type="EMBL" id="SORE01000003">
    <property type="protein sequence ID" value="TDY53457.1"/>
    <property type="molecule type" value="Genomic_DNA"/>
</dbReference>
<evidence type="ECO:0000256" key="5">
    <source>
        <dbReference type="ARBA" id="ARBA00023134"/>
    </source>
</evidence>
<dbReference type="SMART" id="SM00382">
    <property type="entry name" value="AAA"/>
    <property type="match status" value="1"/>
</dbReference>
<sequence length="456" mass="47937">MFSFLKRFRGSKTSDNAQAASPETTDVAPEAPVEAPVVTGTPATSSRADSSQSPPPLQTRPAAPQPAPTPVPPVADAAPGTPAIEPAPVKPAAPAPAASHHEASPQPQQPTFQPAPPVAREPQPAPQPGPAAVEPEASSDTLETVEIVPPPTPEPAAKRSWLTRLKSGLSKTSSSITGIFVGTKIDEDLYEELETALLMSDAGVDATEFLLESLREKVRNERLTDPQQVKAALRELLVGLLKPLEKSLMLGRDQPLVMMIAGVNGAGKTTSIGKLAKHLQRFDQSVLLAAGDTFRAAAREQLAIWGERNNVTVVSQESGDPAAVIFDAVGAARARKIDVLMADTAGRLPTQLHLMEELRKVKRVIGKALDGAPHEVLLVIDANTGQNALAQVKAFDDALGLTGLIVTKLDGTAKGGILAAIARQRPVPVYFIGIGEKVEDLQPFSAEEFSDALLGG</sequence>
<dbReference type="InterPro" id="IPR004390">
    <property type="entry name" value="SR_rcpt_FtsY"/>
</dbReference>
<keyword evidence="7 10" id="KW-0675">Receptor</keyword>
<evidence type="ECO:0000256" key="1">
    <source>
        <dbReference type="ARBA" id="ARBA00022475"/>
    </source>
</evidence>
<feature type="binding site" evidence="10">
    <location>
        <begin position="343"/>
        <end position="347"/>
    </location>
    <ligand>
        <name>GTP</name>
        <dbReference type="ChEBI" id="CHEBI:37565"/>
    </ligand>
</feature>
<keyword evidence="4 10" id="KW-0378">Hydrolase</keyword>
<feature type="compositionally biased region" description="Low complexity" evidence="11">
    <location>
        <begin position="27"/>
        <end position="38"/>
    </location>
</feature>
<dbReference type="Gene3D" id="3.40.50.300">
    <property type="entry name" value="P-loop containing nucleotide triphosphate hydrolases"/>
    <property type="match status" value="1"/>
</dbReference>
<reference evidence="13 14" key="1">
    <citation type="submission" date="2019-03" db="EMBL/GenBank/DDBJ databases">
        <title>Genomic Encyclopedia of Type Strains, Phase III (KMG-III): the genomes of soil and plant-associated and newly described type strains.</title>
        <authorList>
            <person name="Whitman W."/>
        </authorList>
    </citation>
    <scope>NUCLEOTIDE SEQUENCE [LARGE SCALE GENOMIC DNA]</scope>
    <source>
        <strain evidence="13 14">LMG 29544</strain>
    </source>
</reference>
<comment type="similarity">
    <text evidence="10">Belongs to the GTP-binding SRP family. FtsY subfamily.</text>
</comment>
<dbReference type="InterPro" id="IPR042101">
    <property type="entry name" value="SRP54_N_sf"/>
</dbReference>
<gene>
    <name evidence="10" type="primary">ftsY</name>
    <name evidence="13" type="ORF">BX592_103270</name>
</gene>
<comment type="subcellular location">
    <subcellularLocation>
        <location evidence="10">Cell membrane</location>
        <topology evidence="10">Peripheral membrane protein</topology>
        <orientation evidence="10">Cytoplasmic side</orientation>
    </subcellularLocation>
    <subcellularLocation>
        <location evidence="10">Cytoplasm</location>
    </subcellularLocation>
</comment>
<keyword evidence="14" id="KW-1185">Reference proteome</keyword>
<dbReference type="RefSeq" id="WP_341803417.1">
    <property type="nucleotide sequence ID" value="NZ_JBHLUW010000013.1"/>
</dbReference>
<evidence type="ECO:0000256" key="8">
    <source>
        <dbReference type="ARBA" id="ARBA00048027"/>
    </source>
</evidence>
<dbReference type="GO" id="GO:0005886">
    <property type="term" value="C:plasma membrane"/>
    <property type="evidence" value="ECO:0007669"/>
    <property type="project" value="UniProtKB-SubCell"/>
</dbReference>
<feature type="domain" description="SRP54-type proteins GTP-binding" evidence="12">
    <location>
        <begin position="428"/>
        <end position="441"/>
    </location>
</feature>
<dbReference type="SUPFAM" id="SSF47364">
    <property type="entry name" value="Domain of the SRP/SRP receptor G-proteins"/>
    <property type="match status" value="1"/>
</dbReference>
<keyword evidence="6 10" id="KW-0472">Membrane</keyword>
<comment type="caution">
    <text evidence="13">The sequence shown here is derived from an EMBL/GenBank/DDBJ whole genome shotgun (WGS) entry which is preliminary data.</text>
</comment>
<dbReference type="PANTHER" id="PTHR43134">
    <property type="entry name" value="SIGNAL RECOGNITION PARTICLE RECEPTOR SUBUNIT ALPHA"/>
    <property type="match status" value="1"/>
</dbReference>
<comment type="catalytic activity">
    <reaction evidence="8 10">
        <text>GTP + H2O = GDP + phosphate + H(+)</text>
        <dbReference type="Rhea" id="RHEA:19669"/>
        <dbReference type="ChEBI" id="CHEBI:15377"/>
        <dbReference type="ChEBI" id="CHEBI:15378"/>
        <dbReference type="ChEBI" id="CHEBI:37565"/>
        <dbReference type="ChEBI" id="CHEBI:43474"/>
        <dbReference type="ChEBI" id="CHEBI:58189"/>
        <dbReference type="EC" id="3.6.5.4"/>
    </reaction>
</comment>
<dbReference type="NCBIfam" id="TIGR00064">
    <property type="entry name" value="ftsY"/>
    <property type="match status" value="1"/>
</dbReference>
<dbReference type="PANTHER" id="PTHR43134:SF1">
    <property type="entry name" value="SIGNAL RECOGNITION PARTICLE RECEPTOR SUBUNIT ALPHA"/>
    <property type="match status" value="1"/>
</dbReference>
<feature type="compositionally biased region" description="Low complexity" evidence="11">
    <location>
        <begin position="95"/>
        <end position="112"/>
    </location>
</feature>
<dbReference type="SUPFAM" id="SSF52540">
    <property type="entry name" value="P-loop containing nucleoside triphosphate hydrolases"/>
    <property type="match status" value="1"/>
</dbReference>
<keyword evidence="1 10" id="KW-1003">Cell membrane</keyword>
<dbReference type="FunFam" id="3.40.50.300:FF:000053">
    <property type="entry name" value="Signal recognition particle receptor FtsY"/>
    <property type="match status" value="1"/>
</dbReference>
<dbReference type="PRINTS" id="PR01217">
    <property type="entry name" value="PRICHEXTENSN"/>
</dbReference>
<evidence type="ECO:0000256" key="11">
    <source>
        <dbReference type="SAM" id="MobiDB-lite"/>
    </source>
</evidence>
<dbReference type="SMART" id="SM00962">
    <property type="entry name" value="SRP54"/>
    <property type="match status" value="1"/>
</dbReference>
<evidence type="ECO:0000256" key="10">
    <source>
        <dbReference type="HAMAP-Rule" id="MF_00920"/>
    </source>
</evidence>
<feature type="compositionally biased region" description="Polar residues" evidence="11">
    <location>
        <begin position="41"/>
        <end position="52"/>
    </location>
</feature>
<accession>A0A4R8LYH4</accession>
<dbReference type="InterPro" id="IPR003593">
    <property type="entry name" value="AAA+_ATPase"/>
</dbReference>
<dbReference type="EC" id="3.6.5.4" evidence="10"/>
<evidence type="ECO:0000256" key="2">
    <source>
        <dbReference type="ARBA" id="ARBA00022490"/>
    </source>
</evidence>
<evidence type="ECO:0000313" key="13">
    <source>
        <dbReference type="EMBL" id="TDY53457.1"/>
    </source>
</evidence>
<dbReference type="Proteomes" id="UP000295509">
    <property type="component" value="Unassembled WGS sequence"/>
</dbReference>
<dbReference type="GO" id="GO:0005525">
    <property type="term" value="F:GTP binding"/>
    <property type="evidence" value="ECO:0007669"/>
    <property type="project" value="UniProtKB-UniRule"/>
</dbReference>
<feature type="compositionally biased region" description="Pro residues" evidence="11">
    <location>
        <begin position="113"/>
        <end position="129"/>
    </location>
</feature>
<dbReference type="FunFam" id="1.20.120.140:FF:000002">
    <property type="entry name" value="Signal recognition particle receptor FtsY"/>
    <property type="match status" value="1"/>
</dbReference>
<feature type="binding site" evidence="10">
    <location>
        <begin position="262"/>
        <end position="269"/>
    </location>
    <ligand>
        <name>GTP</name>
        <dbReference type="ChEBI" id="CHEBI:37565"/>
    </ligand>
</feature>
<feature type="compositionally biased region" description="Pro residues" evidence="11">
    <location>
        <begin position="53"/>
        <end position="73"/>
    </location>
</feature>
<dbReference type="PROSITE" id="PS00300">
    <property type="entry name" value="SRP54"/>
    <property type="match status" value="1"/>
</dbReference>
<dbReference type="GO" id="GO:0006614">
    <property type="term" value="P:SRP-dependent cotranslational protein targeting to membrane"/>
    <property type="evidence" value="ECO:0007669"/>
    <property type="project" value="InterPro"/>
</dbReference>
<feature type="compositionally biased region" description="Basic residues" evidence="11">
    <location>
        <begin position="1"/>
        <end position="10"/>
    </location>
</feature>
<dbReference type="Pfam" id="PF02881">
    <property type="entry name" value="SRP54_N"/>
    <property type="match status" value="1"/>
</dbReference>
<dbReference type="GO" id="GO:0003924">
    <property type="term" value="F:GTPase activity"/>
    <property type="evidence" value="ECO:0007669"/>
    <property type="project" value="UniProtKB-UniRule"/>
</dbReference>
<evidence type="ECO:0000256" key="6">
    <source>
        <dbReference type="ARBA" id="ARBA00023136"/>
    </source>
</evidence>
<evidence type="ECO:0000259" key="12">
    <source>
        <dbReference type="PROSITE" id="PS00300"/>
    </source>
</evidence>
<feature type="compositionally biased region" description="Polar residues" evidence="11">
    <location>
        <begin position="11"/>
        <end position="24"/>
    </location>
</feature>
<dbReference type="Pfam" id="PF00448">
    <property type="entry name" value="SRP54"/>
    <property type="match status" value="1"/>
</dbReference>
<evidence type="ECO:0000313" key="14">
    <source>
        <dbReference type="Proteomes" id="UP000295509"/>
    </source>
</evidence>
<name>A0A4R8LYH4_9BURK</name>